<dbReference type="CDD" id="cd05403">
    <property type="entry name" value="NT_KNTase_like"/>
    <property type="match status" value="1"/>
</dbReference>
<evidence type="ECO:0000259" key="1">
    <source>
        <dbReference type="Pfam" id="PF01909"/>
    </source>
</evidence>
<organism evidence="2 3">
    <name type="scientific">Sulfurisphaera tokodaii</name>
    <dbReference type="NCBI Taxonomy" id="111955"/>
    <lineage>
        <taxon>Archaea</taxon>
        <taxon>Thermoproteota</taxon>
        <taxon>Thermoprotei</taxon>
        <taxon>Sulfolobales</taxon>
        <taxon>Sulfolobaceae</taxon>
        <taxon>Sulfurisphaera</taxon>
    </lineage>
</organism>
<dbReference type="GeneID" id="25400233"/>
<dbReference type="Gene3D" id="3.30.460.10">
    <property type="entry name" value="Beta Polymerase, domain 2"/>
    <property type="match status" value="1"/>
</dbReference>
<protein>
    <submittedName>
        <fullName evidence="2">Nucleotidyltransferase domain-containing protein</fullName>
    </submittedName>
</protein>
<name>A0A832WRS1_9CREN</name>
<comment type="caution">
    <text evidence="2">The sequence shown here is derived from an EMBL/GenBank/DDBJ whole genome shotgun (WGS) entry which is preliminary data.</text>
</comment>
<dbReference type="InterPro" id="IPR002934">
    <property type="entry name" value="Polymerase_NTP_transf_dom"/>
</dbReference>
<gene>
    <name evidence="2" type="ORF">HA332_09640</name>
</gene>
<reference evidence="2" key="1">
    <citation type="journal article" date="2020" name="bioRxiv">
        <title>A rank-normalized archaeal taxonomy based on genome phylogeny resolves widespread incomplete and uneven classifications.</title>
        <authorList>
            <person name="Rinke C."/>
            <person name="Chuvochina M."/>
            <person name="Mussig A.J."/>
            <person name="Chaumeil P.-A."/>
            <person name="Waite D.W."/>
            <person name="Whitman W.B."/>
            <person name="Parks D.H."/>
            <person name="Hugenholtz P."/>
        </authorList>
    </citation>
    <scope>NUCLEOTIDE SEQUENCE</scope>
    <source>
        <strain evidence="2">UBA8838</strain>
    </source>
</reference>
<dbReference type="GO" id="GO:0016779">
    <property type="term" value="F:nucleotidyltransferase activity"/>
    <property type="evidence" value="ECO:0007669"/>
    <property type="project" value="InterPro"/>
</dbReference>
<accession>A0A832WRS1</accession>
<feature type="domain" description="Polymerase nucleotidyl transferase" evidence="1">
    <location>
        <begin position="20"/>
        <end position="84"/>
    </location>
</feature>
<dbReference type="EMBL" id="DUJO01000048">
    <property type="protein sequence ID" value="HII74617.1"/>
    <property type="molecule type" value="Genomic_DNA"/>
</dbReference>
<evidence type="ECO:0000313" key="2">
    <source>
        <dbReference type="EMBL" id="HII74617.1"/>
    </source>
</evidence>
<dbReference type="OMA" id="YHPFEFH"/>
<sequence>MSSWVKFRFSHLRRWKEYTEKVAKAVRDLEPNAEVYVIGGVAEDRITVLSDIDILIVIKRKLNNKERKRLRVEILLRAMDAYELPFDAPVEIHLENEDEAKRFFELSKKVIRIS</sequence>
<proteinExistence type="predicted"/>
<dbReference type="PANTHER" id="PTHR37030">
    <property type="entry name" value="NUCLEOTIDYLTRANSFERASE"/>
    <property type="match status" value="1"/>
</dbReference>
<keyword evidence="2" id="KW-0808">Transferase</keyword>
<dbReference type="RefSeq" id="WP_052846412.1">
    <property type="nucleotide sequence ID" value="NZ_BAABQO010000014.1"/>
</dbReference>
<dbReference type="PANTHER" id="PTHR37030:SF3">
    <property type="entry name" value="POLYMERASE NUCLEOTIDYL TRANSFERASE DOMAIN-CONTAINING PROTEIN"/>
    <property type="match status" value="1"/>
</dbReference>
<dbReference type="SUPFAM" id="SSF81301">
    <property type="entry name" value="Nucleotidyltransferase"/>
    <property type="match status" value="1"/>
</dbReference>
<dbReference type="Proteomes" id="UP000646844">
    <property type="component" value="Unassembled WGS sequence"/>
</dbReference>
<evidence type="ECO:0000313" key="3">
    <source>
        <dbReference type="Proteomes" id="UP000646844"/>
    </source>
</evidence>
<dbReference type="AlphaFoldDB" id="A0A832WRS1"/>
<dbReference type="Pfam" id="PF01909">
    <property type="entry name" value="NTP_transf_2"/>
    <property type="match status" value="1"/>
</dbReference>
<dbReference type="InterPro" id="IPR043519">
    <property type="entry name" value="NT_sf"/>
</dbReference>